<dbReference type="InterPro" id="IPR038446">
    <property type="entry name" value="CEBP_ZZ_sf"/>
</dbReference>
<dbReference type="SUPFAM" id="SSF54928">
    <property type="entry name" value="RNA-binding domain, RBD"/>
    <property type="match status" value="1"/>
</dbReference>
<keyword evidence="3" id="KW-0744">Spermatogenesis</keyword>
<feature type="domain" description="RRM" evidence="10">
    <location>
        <begin position="619"/>
        <end position="697"/>
    </location>
</feature>
<name>A0A0B2VG12_TOXCA</name>
<feature type="region of interest" description="Disordered" evidence="9">
    <location>
        <begin position="1"/>
        <end position="34"/>
    </location>
</feature>
<accession>A0A0B2VG12</accession>
<comment type="function">
    <text evidence="5">Cytoplasmic polyadenylation element binding protein that binds to and regulates the translation of specific mRNAs. Essential for progression through meiosis. Involved in spermatogenesis.</text>
</comment>
<dbReference type="GO" id="GO:2000766">
    <property type="term" value="P:negative regulation of cytoplasmic translation"/>
    <property type="evidence" value="ECO:0007669"/>
    <property type="project" value="TreeGrafter"/>
</dbReference>
<dbReference type="GO" id="GO:0003730">
    <property type="term" value="F:mRNA 3'-UTR binding"/>
    <property type="evidence" value="ECO:0007669"/>
    <property type="project" value="InterPro"/>
</dbReference>
<dbReference type="InterPro" id="IPR032296">
    <property type="entry name" value="CEBP_ZZ"/>
</dbReference>
<dbReference type="InterPro" id="IPR000504">
    <property type="entry name" value="RRM_dom"/>
</dbReference>
<evidence type="ECO:0000259" key="10">
    <source>
        <dbReference type="PROSITE" id="PS50102"/>
    </source>
</evidence>
<feature type="compositionally biased region" description="Basic and acidic residues" evidence="9">
    <location>
        <begin position="18"/>
        <end position="34"/>
    </location>
</feature>
<keyword evidence="1" id="KW-0677">Repeat</keyword>
<dbReference type="AlphaFoldDB" id="A0A0B2VG12"/>
<dbReference type="GO" id="GO:0045202">
    <property type="term" value="C:synapse"/>
    <property type="evidence" value="ECO:0007669"/>
    <property type="project" value="TreeGrafter"/>
</dbReference>
<evidence type="ECO:0000256" key="2">
    <source>
        <dbReference type="ARBA" id="ARBA00022782"/>
    </source>
</evidence>
<evidence type="ECO:0000256" key="7">
    <source>
        <dbReference type="ARBA" id="ARBA00070028"/>
    </source>
</evidence>
<dbReference type="Pfam" id="PF16366">
    <property type="entry name" value="CEBP_ZZ"/>
    <property type="match status" value="1"/>
</dbReference>
<dbReference type="GO" id="GO:0007283">
    <property type="term" value="P:spermatogenesis"/>
    <property type="evidence" value="ECO:0007669"/>
    <property type="project" value="UniProtKB-KW"/>
</dbReference>
<reference evidence="11 12" key="1">
    <citation type="submission" date="2014-11" db="EMBL/GenBank/DDBJ databases">
        <title>Genetic blueprint of the zoonotic pathogen Toxocara canis.</title>
        <authorList>
            <person name="Zhu X.-Q."/>
            <person name="Korhonen P.K."/>
            <person name="Cai H."/>
            <person name="Young N.D."/>
            <person name="Nejsum P."/>
            <person name="von Samson-Himmelstjerna G."/>
            <person name="Boag P.R."/>
            <person name="Tan P."/>
            <person name="Li Q."/>
            <person name="Min J."/>
            <person name="Yang Y."/>
            <person name="Wang X."/>
            <person name="Fang X."/>
            <person name="Hall R.S."/>
            <person name="Hofmann A."/>
            <person name="Sternberg P.W."/>
            <person name="Jex A.R."/>
            <person name="Gasser R.B."/>
        </authorList>
    </citation>
    <scope>NUCLEOTIDE SEQUENCE [LARGE SCALE GENOMIC DNA]</scope>
    <source>
        <strain evidence="11">PN_DK_2014</strain>
    </source>
</reference>
<evidence type="ECO:0000256" key="5">
    <source>
        <dbReference type="ARBA" id="ARBA00058170"/>
    </source>
</evidence>
<dbReference type="Proteomes" id="UP000031036">
    <property type="component" value="Unassembled WGS sequence"/>
</dbReference>
<dbReference type="InterPro" id="IPR012677">
    <property type="entry name" value="Nucleotide-bd_a/b_plait_sf"/>
</dbReference>
<dbReference type="PANTHER" id="PTHR12566:SF12">
    <property type="entry name" value="TRANSLATIONAL REGULATOR ORB2"/>
    <property type="match status" value="1"/>
</dbReference>
<feature type="compositionally biased region" description="Basic and acidic residues" evidence="9">
    <location>
        <begin position="190"/>
        <end position="206"/>
    </location>
</feature>
<dbReference type="GO" id="GO:0043022">
    <property type="term" value="F:ribosome binding"/>
    <property type="evidence" value="ECO:0007669"/>
    <property type="project" value="TreeGrafter"/>
</dbReference>
<dbReference type="EMBL" id="JPKZ01001748">
    <property type="protein sequence ID" value="KHN80322.1"/>
    <property type="molecule type" value="Genomic_DNA"/>
</dbReference>
<dbReference type="CDD" id="cd19757">
    <property type="entry name" value="Bbox1"/>
    <property type="match status" value="1"/>
</dbReference>
<protein>
    <recommendedName>
        <fullName evidence="7">Cytoplasmic polyadenylation element-binding protein 1</fullName>
    </recommendedName>
</protein>
<gene>
    <name evidence="11" type="primary">orb2</name>
    <name evidence="11" type="ORF">Tcan_06495</name>
</gene>
<dbReference type="Pfam" id="PF16367">
    <property type="entry name" value="RRM_7"/>
    <property type="match status" value="1"/>
</dbReference>
<feature type="region of interest" description="Disordered" evidence="9">
    <location>
        <begin position="66"/>
        <end position="101"/>
    </location>
</feature>
<feature type="compositionally biased region" description="Basic and acidic residues" evidence="9">
    <location>
        <begin position="88"/>
        <end position="101"/>
    </location>
</feature>
<evidence type="ECO:0000256" key="4">
    <source>
        <dbReference type="ARBA" id="ARBA00022884"/>
    </source>
</evidence>
<dbReference type="FunFam" id="3.30.70.330:FF:001423">
    <property type="entry name" value="Feminization Of Germline"/>
    <property type="match status" value="1"/>
</dbReference>
<dbReference type="PROSITE" id="PS50102">
    <property type="entry name" value="RRM"/>
    <property type="match status" value="1"/>
</dbReference>
<dbReference type="InterPro" id="IPR035979">
    <property type="entry name" value="RBD_domain_sf"/>
</dbReference>
<dbReference type="GO" id="GO:0030154">
    <property type="term" value="P:cell differentiation"/>
    <property type="evidence" value="ECO:0007669"/>
    <property type="project" value="UniProtKB-KW"/>
</dbReference>
<keyword evidence="12" id="KW-1185">Reference proteome</keyword>
<dbReference type="STRING" id="6265.A0A0B2VG12"/>
<evidence type="ECO:0000256" key="8">
    <source>
        <dbReference type="PROSITE-ProRule" id="PRU00176"/>
    </source>
</evidence>
<feature type="region of interest" description="Disordered" evidence="9">
    <location>
        <begin position="185"/>
        <end position="206"/>
    </location>
</feature>
<evidence type="ECO:0000256" key="3">
    <source>
        <dbReference type="ARBA" id="ARBA00022871"/>
    </source>
</evidence>
<organism evidence="11 12">
    <name type="scientific">Toxocara canis</name>
    <name type="common">Canine roundworm</name>
    <dbReference type="NCBI Taxonomy" id="6265"/>
    <lineage>
        <taxon>Eukaryota</taxon>
        <taxon>Metazoa</taxon>
        <taxon>Ecdysozoa</taxon>
        <taxon>Nematoda</taxon>
        <taxon>Chromadorea</taxon>
        <taxon>Rhabditida</taxon>
        <taxon>Spirurina</taxon>
        <taxon>Ascaridomorpha</taxon>
        <taxon>Ascaridoidea</taxon>
        <taxon>Toxocaridae</taxon>
        <taxon>Toxocara</taxon>
    </lineage>
</organism>
<dbReference type="GO" id="GO:0005737">
    <property type="term" value="C:cytoplasm"/>
    <property type="evidence" value="ECO:0007669"/>
    <property type="project" value="TreeGrafter"/>
</dbReference>
<evidence type="ECO:0000313" key="12">
    <source>
        <dbReference type="Proteomes" id="UP000031036"/>
    </source>
</evidence>
<evidence type="ECO:0000256" key="9">
    <source>
        <dbReference type="SAM" id="MobiDB-lite"/>
    </source>
</evidence>
<dbReference type="PANTHER" id="PTHR12566">
    <property type="entry name" value="CYTOPLASMIC POLYADENYLATION ELEMENT BINDING PROTEIN CPEB"/>
    <property type="match status" value="1"/>
</dbReference>
<dbReference type="GO" id="GO:0008135">
    <property type="term" value="F:translation factor activity, RNA binding"/>
    <property type="evidence" value="ECO:0007669"/>
    <property type="project" value="TreeGrafter"/>
</dbReference>
<dbReference type="Gene3D" id="3.30.70.330">
    <property type="match status" value="2"/>
</dbReference>
<dbReference type="GO" id="GO:0000900">
    <property type="term" value="F:mRNA regulatory element binding translation repressor activity"/>
    <property type="evidence" value="ECO:0007669"/>
    <property type="project" value="TreeGrafter"/>
</dbReference>
<dbReference type="GO" id="GO:0043005">
    <property type="term" value="C:neuron projection"/>
    <property type="evidence" value="ECO:0007669"/>
    <property type="project" value="TreeGrafter"/>
</dbReference>
<dbReference type="CDD" id="cd12724">
    <property type="entry name" value="RRM1_CPEB2_like"/>
    <property type="match status" value="1"/>
</dbReference>
<proteinExistence type="predicted"/>
<keyword evidence="2" id="KW-0221">Differentiation</keyword>
<dbReference type="InterPro" id="IPR034819">
    <property type="entry name" value="CPEB"/>
</dbReference>
<comment type="caution">
    <text evidence="11">The sequence shown here is derived from an EMBL/GenBank/DDBJ whole genome shotgun (WGS) entry which is preliminary data.</text>
</comment>
<dbReference type="OrthoDB" id="10033548at2759"/>
<evidence type="ECO:0000256" key="1">
    <source>
        <dbReference type="ARBA" id="ARBA00022737"/>
    </source>
</evidence>
<dbReference type="Gene3D" id="4.10.640.40">
    <property type="entry name" value="Cytoplasmic polyadenylation element-binding protein, ZZ domain"/>
    <property type="match status" value="1"/>
</dbReference>
<dbReference type="CDD" id="cd12726">
    <property type="entry name" value="RRM2_CPEB2_like"/>
    <property type="match status" value="1"/>
</dbReference>
<dbReference type="GO" id="GO:0005634">
    <property type="term" value="C:nucleus"/>
    <property type="evidence" value="ECO:0007669"/>
    <property type="project" value="TreeGrafter"/>
</dbReference>
<sequence length="756" mass="84096">MSGVPGIRGVCNSAAGRVTEDHGDESKEVPNESDSKLVHTALELAWSLFGPNTTVVKTLQMAPGCMHTDSERHSTPSSESGTVTDEDMTSKEISNDSHYKRSASDGALFVRSTNTYETVPNRVISSAVGMNIPTENNVVTSGILNDFRGEKLGGNANKFTRPKSPVSFDIPRPHGAHAQLKTANTMSKSLTDETRNAEGDKDNKETLRQRHRELVEEYFQHCADFRHPKLQFGHRDQTWQDRYYYEYHQYLCKLSSNSNSTSMSSEDHRGPPGSICLNGFEGERSGASSGRRSARRNRRDQNTSHEERDELNDSRNGEHGDESKEVPNESDSKLVHTALELAWSLFGPNTTVVKTLQMAPGCMHTDSERHSTPSSGHSTSTRSSSRAIKSDLYYQYNPGSEIYSRKVFAGGLPIDIDEESGTVTDEDMTSKEISNDSHYKRSASDGALFVRSTNTYETVPNRVISSAVGMNIPTENNVVTSGILNDFRGEKLGGNANKFTRPKSPVSFDIPRPHGAHAQLKTANNELSATFSSFGPLVVDWPNKNENNSYFPPKGYVFLIFEYEVSVRALVQSCFVEDEKLFLYISSPLSPDKLVQIRPWRLADADYVVDPNISISAHRAVFVGGVPRPIKAVELAHIMDRLYGSVACAGIDTDVEYKYPKGAGRVVFTNRNSYMKAIADRYVQLSHGEVEKTVEIKPYVLDDQPCDECGGERCAHRPAPFFCPHLSCLQYYCEKCWESIHASRAREDHKPLVKEA</sequence>
<evidence type="ECO:0000313" key="11">
    <source>
        <dbReference type="EMBL" id="KHN80322.1"/>
    </source>
</evidence>
<feature type="region of interest" description="Disordered" evidence="9">
    <location>
        <begin position="363"/>
        <end position="385"/>
    </location>
</feature>
<comment type="subunit">
    <text evidence="6">Interacts with fbf-1.</text>
</comment>
<feature type="compositionally biased region" description="Low complexity" evidence="9">
    <location>
        <begin position="372"/>
        <end position="385"/>
    </location>
</feature>
<evidence type="ECO:0000256" key="6">
    <source>
        <dbReference type="ARBA" id="ARBA00065903"/>
    </source>
</evidence>
<feature type="region of interest" description="Disordered" evidence="9">
    <location>
        <begin position="257"/>
        <end position="331"/>
    </location>
</feature>
<keyword evidence="4 8" id="KW-0694">RNA-binding</keyword>
<dbReference type="FunFam" id="4.10.640.40:FF:000001">
    <property type="entry name" value="Cytoplasmic polyadenylation element-binding 2 isoform X2"/>
    <property type="match status" value="1"/>
</dbReference>
<feature type="compositionally biased region" description="Basic and acidic residues" evidence="9">
    <location>
        <begin position="299"/>
        <end position="331"/>
    </location>
</feature>